<dbReference type="Proteomes" id="UP001372338">
    <property type="component" value="Unassembled WGS sequence"/>
</dbReference>
<evidence type="ECO:0000313" key="2">
    <source>
        <dbReference type="EMBL" id="KAK7290489.1"/>
    </source>
</evidence>
<dbReference type="AlphaFoldDB" id="A0AAN9J2B2"/>
<evidence type="ECO:0000256" key="1">
    <source>
        <dbReference type="SAM" id="MobiDB-lite"/>
    </source>
</evidence>
<feature type="compositionally biased region" description="Polar residues" evidence="1">
    <location>
        <begin position="54"/>
        <end position="73"/>
    </location>
</feature>
<keyword evidence="3" id="KW-1185">Reference proteome</keyword>
<sequence>MYDHRAEMCPEIVKNNGCEDKIAVEKMVNSNTMDSDAVVQDNGNVDIIKESEDSSQANKENTETDPSSINANENIMDKPFGPWMLVKRFARSKDHGAHKGGNNNVDSGYKISQSLSAELPKASGSRFNALTKEEITELDTGNID</sequence>
<protein>
    <submittedName>
        <fullName evidence="2">Uncharacterized protein</fullName>
    </submittedName>
</protein>
<accession>A0AAN9J2B2</accession>
<dbReference type="EMBL" id="JAYWIO010000001">
    <property type="protein sequence ID" value="KAK7290489.1"/>
    <property type="molecule type" value="Genomic_DNA"/>
</dbReference>
<comment type="caution">
    <text evidence="2">The sequence shown here is derived from an EMBL/GenBank/DDBJ whole genome shotgun (WGS) entry which is preliminary data.</text>
</comment>
<reference evidence="2 3" key="1">
    <citation type="submission" date="2024-01" db="EMBL/GenBank/DDBJ databases">
        <title>The genomes of 5 underutilized Papilionoideae crops provide insights into root nodulation and disease resistanc.</title>
        <authorList>
            <person name="Yuan L."/>
        </authorList>
    </citation>
    <scope>NUCLEOTIDE SEQUENCE [LARGE SCALE GENOMIC DNA]</scope>
    <source>
        <strain evidence="2">ZHUSHIDOU_FW_LH</strain>
        <tissue evidence="2">Leaf</tissue>
    </source>
</reference>
<organism evidence="2 3">
    <name type="scientific">Crotalaria pallida</name>
    <name type="common">Smooth rattlebox</name>
    <name type="synonym">Crotalaria striata</name>
    <dbReference type="NCBI Taxonomy" id="3830"/>
    <lineage>
        <taxon>Eukaryota</taxon>
        <taxon>Viridiplantae</taxon>
        <taxon>Streptophyta</taxon>
        <taxon>Embryophyta</taxon>
        <taxon>Tracheophyta</taxon>
        <taxon>Spermatophyta</taxon>
        <taxon>Magnoliopsida</taxon>
        <taxon>eudicotyledons</taxon>
        <taxon>Gunneridae</taxon>
        <taxon>Pentapetalae</taxon>
        <taxon>rosids</taxon>
        <taxon>fabids</taxon>
        <taxon>Fabales</taxon>
        <taxon>Fabaceae</taxon>
        <taxon>Papilionoideae</taxon>
        <taxon>50 kb inversion clade</taxon>
        <taxon>genistoids sensu lato</taxon>
        <taxon>core genistoids</taxon>
        <taxon>Crotalarieae</taxon>
        <taxon>Crotalaria</taxon>
    </lineage>
</organism>
<name>A0AAN9J2B2_CROPI</name>
<feature type="region of interest" description="Disordered" evidence="1">
    <location>
        <begin position="34"/>
        <end position="76"/>
    </location>
</feature>
<proteinExistence type="predicted"/>
<evidence type="ECO:0000313" key="3">
    <source>
        <dbReference type="Proteomes" id="UP001372338"/>
    </source>
</evidence>
<gene>
    <name evidence="2" type="ORF">RIF29_04951</name>
</gene>